<name>A0A2W7RB16_9BACT</name>
<keyword evidence="1" id="KW-0597">Phosphoprotein</keyword>
<feature type="domain" description="Response regulatory" evidence="2">
    <location>
        <begin position="7"/>
        <end position="132"/>
    </location>
</feature>
<reference evidence="4 6" key="2">
    <citation type="submission" date="2019-08" db="EMBL/GenBank/DDBJ databases">
        <title>Genome of Algoriphagus ratkowskyi IC026.</title>
        <authorList>
            <person name="Bowman J.P."/>
        </authorList>
    </citation>
    <scope>NUCLEOTIDE SEQUENCE [LARGE SCALE GENOMIC DNA]</scope>
    <source>
        <strain evidence="4 6">IC026</strain>
    </source>
</reference>
<dbReference type="RefSeq" id="WP_086500727.1">
    <property type="nucleotide sequence ID" value="NZ_MSSV01000005.1"/>
</dbReference>
<dbReference type="SMART" id="SM00448">
    <property type="entry name" value="REC"/>
    <property type="match status" value="1"/>
</dbReference>
<evidence type="ECO:0000313" key="3">
    <source>
        <dbReference type="EMBL" id="PZX58233.1"/>
    </source>
</evidence>
<dbReference type="SUPFAM" id="SSF52172">
    <property type="entry name" value="CheY-like"/>
    <property type="match status" value="1"/>
</dbReference>
<comment type="caution">
    <text evidence="3">The sequence shown here is derived from an EMBL/GenBank/DDBJ whole genome shotgun (WGS) entry which is preliminary data.</text>
</comment>
<accession>A0A2W7RB16</accession>
<gene>
    <name evidence="4" type="ORF">ESW18_11015</name>
    <name evidence="3" type="ORF">LV84_01437</name>
</gene>
<dbReference type="PANTHER" id="PTHR44520">
    <property type="entry name" value="RESPONSE REGULATOR RCP1-RELATED"/>
    <property type="match status" value="1"/>
</dbReference>
<dbReference type="Proteomes" id="UP000321927">
    <property type="component" value="Unassembled WGS sequence"/>
</dbReference>
<dbReference type="Proteomes" id="UP000249115">
    <property type="component" value="Unassembled WGS sequence"/>
</dbReference>
<dbReference type="Pfam" id="PF00072">
    <property type="entry name" value="Response_reg"/>
    <property type="match status" value="1"/>
</dbReference>
<evidence type="ECO:0000313" key="5">
    <source>
        <dbReference type="Proteomes" id="UP000249115"/>
    </source>
</evidence>
<dbReference type="OrthoDB" id="7631574at2"/>
<dbReference type="InterPro" id="IPR001789">
    <property type="entry name" value="Sig_transdc_resp-reg_receiver"/>
</dbReference>
<organism evidence="3 5">
    <name type="scientific">Algoriphagus ratkowskyi</name>
    <dbReference type="NCBI Taxonomy" id="57028"/>
    <lineage>
        <taxon>Bacteria</taxon>
        <taxon>Pseudomonadati</taxon>
        <taxon>Bacteroidota</taxon>
        <taxon>Cytophagia</taxon>
        <taxon>Cytophagales</taxon>
        <taxon>Cyclobacteriaceae</taxon>
        <taxon>Algoriphagus</taxon>
    </lineage>
</organism>
<dbReference type="Gene3D" id="3.40.50.2300">
    <property type="match status" value="1"/>
</dbReference>
<dbReference type="InterPro" id="IPR011006">
    <property type="entry name" value="CheY-like_superfamily"/>
</dbReference>
<dbReference type="PANTHER" id="PTHR44520:SF2">
    <property type="entry name" value="RESPONSE REGULATOR RCP1"/>
    <property type="match status" value="1"/>
</dbReference>
<evidence type="ECO:0000313" key="6">
    <source>
        <dbReference type="Proteomes" id="UP000321927"/>
    </source>
</evidence>
<protein>
    <submittedName>
        <fullName evidence="3 4">Response regulator</fullName>
    </submittedName>
</protein>
<dbReference type="PROSITE" id="PS50110">
    <property type="entry name" value="RESPONSE_REGULATORY"/>
    <property type="match status" value="1"/>
</dbReference>
<reference evidence="3 5" key="1">
    <citation type="submission" date="2018-06" db="EMBL/GenBank/DDBJ databases">
        <title>Genomic Encyclopedia of Archaeal and Bacterial Type Strains, Phase II (KMG-II): from individual species to whole genera.</title>
        <authorList>
            <person name="Goeker M."/>
        </authorList>
    </citation>
    <scope>NUCLEOTIDE SEQUENCE [LARGE SCALE GENOMIC DNA]</scope>
    <source>
        <strain evidence="3 5">DSM 22686</strain>
    </source>
</reference>
<proteinExistence type="predicted"/>
<keyword evidence="6" id="KW-1185">Reference proteome</keyword>
<dbReference type="InterPro" id="IPR052893">
    <property type="entry name" value="TCS_response_regulator"/>
</dbReference>
<dbReference type="CDD" id="cd17557">
    <property type="entry name" value="REC_Rcp-like"/>
    <property type="match status" value="1"/>
</dbReference>
<evidence type="ECO:0000313" key="4">
    <source>
        <dbReference type="EMBL" id="TXD77886.1"/>
    </source>
</evidence>
<evidence type="ECO:0000256" key="1">
    <source>
        <dbReference type="PROSITE-ProRule" id="PRU00169"/>
    </source>
</evidence>
<sequence>MATKPISILLVEDNEGDVLLITDALSEAEFVNKIEIARDGAEAISLLFGIADTNCVALPDLILLDINLPKKNGYEVISSMADNALLRDIPVIILTTSSSEMDIIKAKKLEDYCYIIKPIEIDEYLQVVSKIEEFWISTLISSKTRA</sequence>
<dbReference type="GO" id="GO:0000160">
    <property type="term" value="P:phosphorelay signal transduction system"/>
    <property type="evidence" value="ECO:0007669"/>
    <property type="project" value="InterPro"/>
</dbReference>
<dbReference type="EMBL" id="QKZU01000005">
    <property type="protein sequence ID" value="PZX58233.1"/>
    <property type="molecule type" value="Genomic_DNA"/>
</dbReference>
<dbReference type="AlphaFoldDB" id="A0A2W7RB16"/>
<dbReference type="EMBL" id="VORV01000006">
    <property type="protein sequence ID" value="TXD77886.1"/>
    <property type="molecule type" value="Genomic_DNA"/>
</dbReference>
<feature type="modified residue" description="4-aspartylphosphate" evidence="1">
    <location>
        <position position="65"/>
    </location>
</feature>
<evidence type="ECO:0000259" key="2">
    <source>
        <dbReference type="PROSITE" id="PS50110"/>
    </source>
</evidence>